<evidence type="ECO:0000313" key="2">
    <source>
        <dbReference type="Proteomes" id="UP001603857"/>
    </source>
</evidence>
<proteinExistence type="predicted"/>
<dbReference type="Proteomes" id="UP001603857">
    <property type="component" value="Unassembled WGS sequence"/>
</dbReference>
<organism evidence="1 2">
    <name type="scientific">Flemingia macrophylla</name>
    <dbReference type="NCBI Taxonomy" id="520843"/>
    <lineage>
        <taxon>Eukaryota</taxon>
        <taxon>Viridiplantae</taxon>
        <taxon>Streptophyta</taxon>
        <taxon>Embryophyta</taxon>
        <taxon>Tracheophyta</taxon>
        <taxon>Spermatophyta</taxon>
        <taxon>Magnoliopsida</taxon>
        <taxon>eudicotyledons</taxon>
        <taxon>Gunneridae</taxon>
        <taxon>Pentapetalae</taxon>
        <taxon>rosids</taxon>
        <taxon>fabids</taxon>
        <taxon>Fabales</taxon>
        <taxon>Fabaceae</taxon>
        <taxon>Papilionoideae</taxon>
        <taxon>50 kb inversion clade</taxon>
        <taxon>NPAAA clade</taxon>
        <taxon>indigoferoid/millettioid clade</taxon>
        <taxon>Phaseoleae</taxon>
        <taxon>Flemingia</taxon>
    </lineage>
</organism>
<sequence length="122" mass="14223">MYRKHLMLFSFYKRTCEHLKQQTNNSNHSNHAEICCKQLQHLTFMAPSADLRKIGLEGFALIDKFYGPPRRGNGNDAFQGRRERTWVVHQVPNAVIEDSAGMSVVNYPKGKPQNRWSRPFKF</sequence>
<name>A0ABD1MYU8_9FABA</name>
<reference evidence="1 2" key="1">
    <citation type="submission" date="2024-08" db="EMBL/GenBank/DDBJ databases">
        <title>Insights into the chromosomal genome structure of Flemingia macrophylla.</title>
        <authorList>
            <person name="Ding Y."/>
            <person name="Zhao Y."/>
            <person name="Bi W."/>
            <person name="Wu M."/>
            <person name="Zhao G."/>
            <person name="Gong Y."/>
            <person name="Li W."/>
            <person name="Zhang P."/>
        </authorList>
    </citation>
    <scope>NUCLEOTIDE SEQUENCE [LARGE SCALE GENOMIC DNA]</scope>
    <source>
        <strain evidence="1">DYQJB</strain>
        <tissue evidence="1">Leaf</tissue>
    </source>
</reference>
<gene>
    <name evidence="1" type="ORF">Fmac_008913</name>
</gene>
<evidence type="ECO:0000313" key="1">
    <source>
        <dbReference type="EMBL" id="KAL2340973.1"/>
    </source>
</evidence>
<accession>A0ABD1MYU8</accession>
<dbReference type="AlphaFoldDB" id="A0ABD1MYU8"/>
<keyword evidence="2" id="KW-1185">Reference proteome</keyword>
<dbReference type="EMBL" id="JBGMDY010000003">
    <property type="protein sequence ID" value="KAL2340973.1"/>
    <property type="molecule type" value="Genomic_DNA"/>
</dbReference>
<protein>
    <submittedName>
        <fullName evidence="1">Uncharacterized protein</fullName>
    </submittedName>
</protein>
<comment type="caution">
    <text evidence="1">The sequence shown here is derived from an EMBL/GenBank/DDBJ whole genome shotgun (WGS) entry which is preliminary data.</text>
</comment>